<dbReference type="AlphaFoldDB" id="A0A9P7BBV9"/>
<sequence>MKTTVKDNSDSKEPISSVGDKTTVPITKMDQPSVKDAIMKSDKIPKKTTTVGYDNINSQPDDTQIKQQKNHKRRRNTATKKRRGVKKPENEQSGNQQKFSRFKQFSYMDGVLTGVLIGSIGATVLGFPH</sequence>
<comment type="caution">
    <text evidence="3">The sequence shown here is derived from an EMBL/GenBank/DDBJ whole genome shotgun (WGS) entry which is preliminary data.</text>
</comment>
<feature type="compositionally biased region" description="Polar residues" evidence="1">
    <location>
        <begin position="47"/>
        <end position="67"/>
    </location>
</feature>
<keyword evidence="2" id="KW-1133">Transmembrane helix</keyword>
<organism evidence="3 4">
    <name type="scientific">Maudiozyma exigua</name>
    <name type="common">Yeast</name>
    <name type="synonym">Kazachstania exigua</name>
    <dbReference type="NCBI Taxonomy" id="34358"/>
    <lineage>
        <taxon>Eukaryota</taxon>
        <taxon>Fungi</taxon>
        <taxon>Dikarya</taxon>
        <taxon>Ascomycota</taxon>
        <taxon>Saccharomycotina</taxon>
        <taxon>Saccharomycetes</taxon>
        <taxon>Saccharomycetales</taxon>
        <taxon>Saccharomycetaceae</taxon>
        <taxon>Maudiozyma</taxon>
    </lineage>
</organism>
<keyword evidence="2" id="KW-0472">Membrane</keyword>
<evidence type="ECO:0000313" key="4">
    <source>
        <dbReference type="Proteomes" id="UP000750334"/>
    </source>
</evidence>
<name>A0A9P7BBV9_MAUEX</name>
<keyword evidence="2" id="KW-0812">Transmembrane</keyword>
<proteinExistence type="predicted"/>
<dbReference type="Proteomes" id="UP000750334">
    <property type="component" value="Unassembled WGS sequence"/>
</dbReference>
<feature type="compositionally biased region" description="Basic residues" evidence="1">
    <location>
        <begin position="68"/>
        <end position="85"/>
    </location>
</feature>
<evidence type="ECO:0000256" key="2">
    <source>
        <dbReference type="SAM" id="Phobius"/>
    </source>
</evidence>
<evidence type="ECO:0000256" key="1">
    <source>
        <dbReference type="SAM" id="MobiDB-lite"/>
    </source>
</evidence>
<gene>
    <name evidence="3" type="ORF">C6P45_003309</name>
</gene>
<protein>
    <submittedName>
        <fullName evidence="3">Uncharacterized protein</fullName>
    </submittedName>
</protein>
<dbReference type="EMBL" id="PUHR01000033">
    <property type="protein sequence ID" value="KAG0669789.1"/>
    <property type="molecule type" value="Genomic_DNA"/>
</dbReference>
<feature type="region of interest" description="Disordered" evidence="1">
    <location>
        <begin position="1"/>
        <end position="99"/>
    </location>
</feature>
<accession>A0A9P7BBV9</accession>
<feature type="transmembrane region" description="Helical" evidence="2">
    <location>
        <begin position="107"/>
        <end position="127"/>
    </location>
</feature>
<feature type="compositionally biased region" description="Basic and acidic residues" evidence="1">
    <location>
        <begin position="1"/>
        <end position="13"/>
    </location>
</feature>
<reference evidence="3 4" key="1">
    <citation type="submission" date="2020-11" db="EMBL/GenBank/DDBJ databases">
        <title>Kefir isolates.</title>
        <authorList>
            <person name="Marcisauskas S."/>
            <person name="Kim Y."/>
            <person name="Blasche S."/>
        </authorList>
    </citation>
    <scope>NUCLEOTIDE SEQUENCE [LARGE SCALE GENOMIC DNA]</scope>
    <source>
        <strain evidence="3 4">OG2</strain>
    </source>
</reference>
<keyword evidence="4" id="KW-1185">Reference proteome</keyword>
<evidence type="ECO:0000313" key="3">
    <source>
        <dbReference type="EMBL" id="KAG0669789.1"/>
    </source>
</evidence>